<feature type="region of interest" description="Disordered" evidence="1">
    <location>
        <begin position="165"/>
        <end position="322"/>
    </location>
</feature>
<name>A0ABP9GPS5_9ACTN</name>
<feature type="compositionally biased region" description="Low complexity" evidence="1">
    <location>
        <begin position="177"/>
        <end position="192"/>
    </location>
</feature>
<evidence type="ECO:0000313" key="3">
    <source>
        <dbReference type="Proteomes" id="UP001500466"/>
    </source>
</evidence>
<organism evidence="2 3">
    <name type="scientific">Yinghuangia aomiensis</name>
    <dbReference type="NCBI Taxonomy" id="676205"/>
    <lineage>
        <taxon>Bacteria</taxon>
        <taxon>Bacillati</taxon>
        <taxon>Actinomycetota</taxon>
        <taxon>Actinomycetes</taxon>
        <taxon>Kitasatosporales</taxon>
        <taxon>Streptomycetaceae</taxon>
        <taxon>Yinghuangia</taxon>
    </lineage>
</organism>
<accession>A0ABP9GPS5</accession>
<feature type="compositionally biased region" description="Pro residues" evidence="1">
    <location>
        <begin position="269"/>
        <end position="281"/>
    </location>
</feature>
<evidence type="ECO:0000313" key="2">
    <source>
        <dbReference type="EMBL" id="GAA4950115.1"/>
    </source>
</evidence>
<feature type="compositionally biased region" description="Gly residues" evidence="1">
    <location>
        <begin position="1"/>
        <end position="10"/>
    </location>
</feature>
<keyword evidence="3" id="KW-1185">Reference proteome</keyword>
<feature type="compositionally biased region" description="Acidic residues" evidence="1">
    <location>
        <begin position="312"/>
        <end position="322"/>
    </location>
</feature>
<dbReference type="EMBL" id="BAABHS010000002">
    <property type="protein sequence ID" value="GAA4950115.1"/>
    <property type="molecule type" value="Genomic_DNA"/>
</dbReference>
<proteinExistence type="predicted"/>
<dbReference type="Proteomes" id="UP001500466">
    <property type="component" value="Unassembled WGS sequence"/>
</dbReference>
<sequence>MARFGMSGGRARGDEAVPGPDVVAPRRSLDGWTLEGTALGARFTGEELRELGTLMHGVSAGMDTPWTYERAADILEAGGERPQALAVLDAYFALPSRIHDANPVSTRALARRRQRLRKRLGVRVPDAVDLAVDTADDDAEVPASRAGEVQALADLDVAAFAKAGDAGATSGSGNGTGTRAAGASGAAAKTGTAPGGSPNGAGGAGASAGSPPRPAGPSAARRGLAAAKRKSKAVGRVIAAKAAAAAPSAGPASAPDDDTRPELPQAPTVIPPRPASPPPPIDGTAPIPRKPERGVTDIPLPPKPATPPPVDDAAEPDPADKP</sequence>
<evidence type="ECO:0000256" key="1">
    <source>
        <dbReference type="SAM" id="MobiDB-lite"/>
    </source>
</evidence>
<evidence type="ECO:0008006" key="4">
    <source>
        <dbReference type="Google" id="ProtNLM"/>
    </source>
</evidence>
<feature type="compositionally biased region" description="Low complexity" evidence="1">
    <location>
        <begin position="234"/>
        <end position="254"/>
    </location>
</feature>
<gene>
    <name evidence="2" type="ORF">GCM10023205_08370</name>
</gene>
<feature type="region of interest" description="Disordered" evidence="1">
    <location>
        <begin position="1"/>
        <end position="22"/>
    </location>
</feature>
<feature type="compositionally biased region" description="Pro residues" evidence="1">
    <location>
        <begin position="299"/>
        <end position="310"/>
    </location>
</feature>
<feature type="compositionally biased region" description="Gly residues" evidence="1">
    <location>
        <begin position="193"/>
        <end position="206"/>
    </location>
</feature>
<protein>
    <recommendedName>
        <fullName evidence="4">Meckel syndrome type 1 protein</fullName>
    </recommendedName>
</protein>
<feature type="compositionally biased region" description="Low complexity" evidence="1">
    <location>
        <begin position="216"/>
        <end position="226"/>
    </location>
</feature>
<reference evidence="3" key="1">
    <citation type="journal article" date="2019" name="Int. J. Syst. Evol. Microbiol.">
        <title>The Global Catalogue of Microorganisms (GCM) 10K type strain sequencing project: providing services to taxonomists for standard genome sequencing and annotation.</title>
        <authorList>
            <consortium name="The Broad Institute Genomics Platform"/>
            <consortium name="The Broad Institute Genome Sequencing Center for Infectious Disease"/>
            <person name="Wu L."/>
            <person name="Ma J."/>
        </authorList>
    </citation>
    <scope>NUCLEOTIDE SEQUENCE [LARGE SCALE GENOMIC DNA]</scope>
    <source>
        <strain evidence="3">JCM 17986</strain>
    </source>
</reference>
<comment type="caution">
    <text evidence="2">The sequence shown here is derived from an EMBL/GenBank/DDBJ whole genome shotgun (WGS) entry which is preliminary data.</text>
</comment>